<dbReference type="InterPro" id="IPR036465">
    <property type="entry name" value="vWFA_dom_sf"/>
</dbReference>
<accession>A0ABZ2K5E1</accession>
<feature type="compositionally biased region" description="Gly residues" evidence="1">
    <location>
        <begin position="41"/>
        <end position="62"/>
    </location>
</feature>
<dbReference type="PROSITE" id="PS51257">
    <property type="entry name" value="PROKAR_LIPOPROTEIN"/>
    <property type="match status" value="1"/>
</dbReference>
<reference evidence="4 5" key="1">
    <citation type="submission" date="2021-12" db="EMBL/GenBank/DDBJ databases">
        <title>Discovery of the Pendulisporaceae a myxobacterial family with distinct sporulation behavior and unique specialized metabolism.</title>
        <authorList>
            <person name="Garcia R."/>
            <person name="Popoff A."/>
            <person name="Bader C.D."/>
            <person name="Loehr J."/>
            <person name="Walesch S."/>
            <person name="Walt C."/>
            <person name="Boldt J."/>
            <person name="Bunk B."/>
            <person name="Haeckl F.J.F.P.J."/>
            <person name="Gunesch A.P."/>
            <person name="Birkelbach J."/>
            <person name="Nuebel U."/>
            <person name="Pietschmann T."/>
            <person name="Bach T."/>
            <person name="Mueller R."/>
        </authorList>
    </citation>
    <scope>NUCLEOTIDE SEQUENCE [LARGE SCALE GENOMIC DNA]</scope>
    <source>
        <strain evidence="4 5">MSr12523</strain>
    </source>
</reference>
<gene>
    <name evidence="4" type="ORF">LZC95_46620</name>
</gene>
<name>A0ABZ2K5E1_9BACT</name>
<organism evidence="4 5">
    <name type="scientific">Pendulispora brunnea</name>
    <dbReference type="NCBI Taxonomy" id="2905690"/>
    <lineage>
        <taxon>Bacteria</taxon>
        <taxon>Pseudomonadati</taxon>
        <taxon>Myxococcota</taxon>
        <taxon>Myxococcia</taxon>
        <taxon>Myxococcales</taxon>
        <taxon>Sorangiineae</taxon>
        <taxon>Pendulisporaceae</taxon>
        <taxon>Pendulispora</taxon>
    </lineage>
</organism>
<protein>
    <recommendedName>
        <fullName evidence="3">VWFA domain-containing protein</fullName>
    </recommendedName>
</protein>
<dbReference type="SUPFAM" id="SSF53300">
    <property type="entry name" value="vWA-like"/>
    <property type="match status" value="1"/>
</dbReference>
<evidence type="ECO:0000256" key="1">
    <source>
        <dbReference type="SAM" id="MobiDB-lite"/>
    </source>
</evidence>
<dbReference type="Proteomes" id="UP001379533">
    <property type="component" value="Chromosome"/>
</dbReference>
<evidence type="ECO:0000313" key="5">
    <source>
        <dbReference type="Proteomes" id="UP001379533"/>
    </source>
</evidence>
<feature type="compositionally biased region" description="Polar residues" evidence="1">
    <location>
        <begin position="29"/>
        <end position="40"/>
    </location>
</feature>
<sequence length="474" mass="49238">MPRRTLLVALPAIASIVAVIAQGCSTGTEDMSEFPNLSQSGNGGPNGNDDGGGVSIGEGGIGSGRDASWDGTACAGARAEAFRVPVYMQIVQDGSGSMDAYNGDPPNTYIPGGREKDPLNPNRPAKRDDGKNPCPLIGACDESWFGLTGKKWLAARGSLGSFVDSLSNEQNTTFGVGFLLFSSTEPANGGDYSRIDIPINRVDANQAASIKQRMAPKSNGAATVYPQGGTPLYASITGQGAVLARFDPANPPTSLASGGKRVLVVITDGVPSPREGYSQPQENEAVRQAVAALKAGNPSITTYVIGVGDPTSDVGDYDEGLLGKMAVAGGSPAPGCNPNWADGDPNSIPCHFQITPGERNSQQIAADFIRAMNSIRDIVVPCDFPLEKSSADAGQIDPERVNVVYEPGNGGAPQQLKHDSSNGWIYNNYNADAGELPSKITLNGASCNTLRSDPGGKIRIVLGCKTDDPVIKVN</sequence>
<dbReference type="Gene3D" id="3.40.50.410">
    <property type="entry name" value="von Willebrand factor, type A domain"/>
    <property type="match status" value="1"/>
</dbReference>
<evidence type="ECO:0000259" key="3">
    <source>
        <dbReference type="PROSITE" id="PS50234"/>
    </source>
</evidence>
<feature type="region of interest" description="Disordered" evidence="1">
    <location>
        <begin position="29"/>
        <end position="62"/>
    </location>
</feature>
<dbReference type="CDD" id="cd00198">
    <property type="entry name" value="vWFA"/>
    <property type="match status" value="1"/>
</dbReference>
<feature type="chain" id="PRO_5046528195" description="VWFA domain-containing protein" evidence="2">
    <location>
        <begin position="22"/>
        <end position="474"/>
    </location>
</feature>
<dbReference type="EMBL" id="CP089982">
    <property type="protein sequence ID" value="WXA93917.1"/>
    <property type="molecule type" value="Genomic_DNA"/>
</dbReference>
<keyword evidence="2" id="KW-0732">Signal</keyword>
<keyword evidence="5" id="KW-1185">Reference proteome</keyword>
<feature type="region of interest" description="Disordered" evidence="1">
    <location>
        <begin position="96"/>
        <end position="132"/>
    </location>
</feature>
<evidence type="ECO:0000256" key="2">
    <source>
        <dbReference type="SAM" id="SignalP"/>
    </source>
</evidence>
<evidence type="ECO:0000313" key="4">
    <source>
        <dbReference type="EMBL" id="WXA93917.1"/>
    </source>
</evidence>
<dbReference type="InterPro" id="IPR002035">
    <property type="entry name" value="VWF_A"/>
</dbReference>
<dbReference type="RefSeq" id="WP_394844517.1">
    <property type="nucleotide sequence ID" value="NZ_CP089982.1"/>
</dbReference>
<dbReference type="PROSITE" id="PS50234">
    <property type="entry name" value="VWFA"/>
    <property type="match status" value="1"/>
</dbReference>
<feature type="domain" description="VWFA" evidence="3">
    <location>
        <begin position="135"/>
        <end position="326"/>
    </location>
</feature>
<proteinExistence type="predicted"/>
<feature type="signal peptide" evidence="2">
    <location>
        <begin position="1"/>
        <end position="21"/>
    </location>
</feature>